<evidence type="ECO:0000313" key="3">
    <source>
        <dbReference type="EMBL" id="QIT08167.1"/>
    </source>
</evidence>
<feature type="region of interest" description="Disordered" evidence="1">
    <location>
        <begin position="50"/>
        <end position="89"/>
    </location>
</feature>
<reference evidence="2" key="1">
    <citation type="journal article" date="2015" name="Genome Announc.">
        <title>Complete Genome Sequence of the Strain of Lymantria dispar Multiple Nucleopolyhedrovirus Found in the Gypsy Moth Biopesticide Virin-ENSh.</title>
        <authorList>
            <person name="Harrison R.L."/>
            <person name="Rowley D.L."/>
        </authorList>
    </citation>
    <scope>NUCLEOTIDE SEQUENCE</scope>
    <source>
        <strain evidence="2">3029</strain>
    </source>
</reference>
<protein>
    <submittedName>
        <fullName evidence="2">Uncharacterized protein</fullName>
    </submittedName>
</protein>
<feature type="compositionally biased region" description="Basic and acidic residues" evidence="1">
    <location>
        <begin position="55"/>
        <end position="79"/>
    </location>
</feature>
<dbReference type="EMBL" id="MN661137">
    <property type="protein sequence ID" value="QIT08167.1"/>
    <property type="molecule type" value="Genomic_DNA"/>
</dbReference>
<dbReference type="EMBL" id="KM386655">
    <property type="protein sequence ID" value="AIX47960.1"/>
    <property type="molecule type" value="Genomic_DNA"/>
</dbReference>
<accession>A0A0A0Z157</accession>
<sequence>MSVYYKIYYGKIQMLAESIVFSQSLIFCSIWACRRRGESALARKLRNGSISRRRRWDERASPPPRCSRERRPRPSDTRCRSRAAARSTC</sequence>
<reference evidence="3" key="2">
    <citation type="submission" date="2019-11" db="EMBL/GenBank/DDBJ databases">
        <title>Strain of Lymantria dispar multiple nucleopolyhedrovirus, used for insecticide preparation.</title>
        <authorList>
            <person name="Kolosov A.V."/>
            <person name="Moiseeva A.A."/>
            <person name="Okhlopkova O.V."/>
            <person name="Safatov A.S."/>
        </authorList>
    </citation>
    <scope>NUCLEOTIDE SEQUENCE</scope>
    <source>
        <strain evidence="3">NSh-07</strain>
    </source>
</reference>
<evidence type="ECO:0000256" key="1">
    <source>
        <dbReference type="SAM" id="MobiDB-lite"/>
    </source>
</evidence>
<organism evidence="2">
    <name type="scientific">Lymantria dispar multicapsid nuclear polyhedrosis virus</name>
    <name type="common">LdMNPV</name>
    <dbReference type="NCBI Taxonomy" id="10449"/>
    <lineage>
        <taxon>Viruses</taxon>
        <taxon>Viruses incertae sedis</taxon>
        <taxon>Naldaviricetes</taxon>
        <taxon>Lefavirales</taxon>
        <taxon>Baculoviridae</taxon>
        <taxon>Alphabaculovirus</taxon>
        <taxon>Alphabaculovirus lydisparis</taxon>
    </lineage>
</organism>
<evidence type="ECO:0000313" key="2">
    <source>
        <dbReference type="EMBL" id="AIX47960.1"/>
    </source>
</evidence>
<organismHost>
    <name type="scientific">Lepidoptera</name>
    <name type="common">moths &amp; butterflies</name>
    <dbReference type="NCBI Taxonomy" id="7088"/>
</organismHost>
<proteinExistence type="predicted"/>
<name>A0A0A0Z157_NPVLD</name>